<gene>
    <name evidence="2" type="ORF">ENP09_08265</name>
    <name evidence="1" type="ORF">ENP73_08310</name>
</gene>
<proteinExistence type="predicted"/>
<dbReference type="AlphaFoldDB" id="A0A7C2GG01"/>
<accession>A0A7C2GG01</accession>
<organism evidence="1">
    <name type="scientific">Thermus islandicus</name>
    <dbReference type="NCBI Taxonomy" id="540988"/>
    <lineage>
        <taxon>Bacteria</taxon>
        <taxon>Thermotogati</taxon>
        <taxon>Deinococcota</taxon>
        <taxon>Deinococci</taxon>
        <taxon>Thermales</taxon>
        <taxon>Thermaceae</taxon>
        <taxon>Thermus</taxon>
    </lineage>
</organism>
<dbReference type="EMBL" id="DSHZ01000399">
    <property type="protein sequence ID" value="HEO42827.1"/>
    <property type="molecule type" value="Genomic_DNA"/>
</dbReference>
<evidence type="ECO:0000313" key="2">
    <source>
        <dbReference type="EMBL" id="HEO42827.1"/>
    </source>
</evidence>
<name>A0A7C2GG01_9DEIN</name>
<comment type="caution">
    <text evidence="1">The sequence shown here is derived from an EMBL/GenBank/DDBJ whole genome shotgun (WGS) entry which is preliminary data.</text>
</comment>
<sequence>MRTSRWPCPLPRMAGGRWGTGSGGFLN</sequence>
<protein>
    <submittedName>
        <fullName evidence="1">Uncharacterized protein</fullName>
    </submittedName>
</protein>
<reference evidence="1" key="1">
    <citation type="journal article" date="2020" name="mSystems">
        <title>Genome- and Community-Level Interaction Insights into Carbon Utilization and Element Cycling Functions of Hydrothermarchaeota in Hydrothermal Sediment.</title>
        <authorList>
            <person name="Zhou Z."/>
            <person name="Liu Y."/>
            <person name="Xu W."/>
            <person name="Pan J."/>
            <person name="Luo Z.H."/>
            <person name="Li M."/>
        </authorList>
    </citation>
    <scope>NUCLEOTIDE SEQUENCE [LARGE SCALE GENOMIC DNA]</scope>
    <source>
        <strain evidence="2">SpSt-189</strain>
        <strain evidence="1">SpSt-246</strain>
    </source>
</reference>
<evidence type="ECO:0000313" key="1">
    <source>
        <dbReference type="EMBL" id="HEH82949.1"/>
    </source>
</evidence>
<dbReference type="EMBL" id="DSKL01000325">
    <property type="protein sequence ID" value="HEH82949.1"/>
    <property type="molecule type" value="Genomic_DNA"/>
</dbReference>